<proteinExistence type="predicted"/>
<organism evidence="1 2">
    <name type="scientific">Modicella reniformis</name>
    <dbReference type="NCBI Taxonomy" id="1440133"/>
    <lineage>
        <taxon>Eukaryota</taxon>
        <taxon>Fungi</taxon>
        <taxon>Fungi incertae sedis</taxon>
        <taxon>Mucoromycota</taxon>
        <taxon>Mortierellomycotina</taxon>
        <taxon>Mortierellomycetes</taxon>
        <taxon>Mortierellales</taxon>
        <taxon>Mortierellaceae</taxon>
        <taxon>Modicella</taxon>
    </lineage>
</organism>
<dbReference type="EMBL" id="JAAAHW010000105">
    <property type="protein sequence ID" value="KAG0006508.1"/>
    <property type="molecule type" value="Genomic_DNA"/>
</dbReference>
<evidence type="ECO:0000313" key="1">
    <source>
        <dbReference type="EMBL" id="KAG0006508.1"/>
    </source>
</evidence>
<dbReference type="AlphaFoldDB" id="A0A9P6ML83"/>
<dbReference type="OrthoDB" id="509690at2759"/>
<keyword evidence="2" id="KW-1185">Reference proteome</keyword>
<accession>A0A9P6ML83</accession>
<evidence type="ECO:0000313" key="2">
    <source>
        <dbReference type="Proteomes" id="UP000749646"/>
    </source>
</evidence>
<comment type="caution">
    <text evidence="1">The sequence shown here is derived from an EMBL/GenBank/DDBJ whole genome shotgun (WGS) entry which is preliminary data.</text>
</comment>
<protein>
    <submittedName>
        <fullName evidence="1">Uncharacterized protein</fullName>
    </submittedName>
</protein>
<name>A0A9P6ML83_9FUNG</name>
<dbReference type="Proteomes" id="UP000749646">
    <property type="component" value="Unassembled WGS sequence"/>
</dbReference>
<gene>
    <name evidence="1" type="ORF">BGZ65_007255</name>
</gene>
<reference evidence="1" key="1">
    <citation type="journal article" date="2020" name="Fungal Divers.">
        <title>Resolving the Mortierellaceae phylogeny through synthesis of multi-gene phylogenetics and phylogenomics.</title>
        <authorList>
            <person name="Vandepol N."/>
            <person name="Liber J."/>
            <person name="Desiro A."/>
            <person name="Na H."/>
            <person name="Kennedy M."/>
            <person name="Barry K."/>
            <person name="Grigoriev I.V."/>
            <person name="Miller A.N."/>
            <person name="O'Donnell K."/>
            <person name="Stajich J.E."/>
            <person name="Bonito G."/>
        </authorList>
    </citation>
    <scope>NUCLEOTIDE SEQUENCE</scope>
    <source>
        <strain evidence="1">MES-2147</strain>
    </source>
</reference>
<sequence>MTYQACPRTELRSTIATRTEQVFPDVYSDRPYSKLVYPAVSEDPDSPPDYIAYNHQGHRIIDFSMVGWNEGNTDLPAPLRDVLVMERLWSRPEADSNSDKGDDTDRIQGALASENLLGGKWVIQWGVKPFAHFIRRHYGGGYVTTFRDGKVKALGIQFLDMAFPRNIGRTTDDMLDDKGRGSKDYRFSYEVFANYVL</sequence>